<gene>
    <name evidence="1" type="ORF">PODLI_1B037719</name>
</gene>
<dbReference type="AlphaFoldDB" id="A0AA35P4C6"/>
<sequence length="133" mass="15415">MVPNGCKCSPERFGGRNRRLLSQDKKSAFDNFTGRKRFFLKKIPKPRGHNFSKNLTFGNSLKNGTYGYKCSPERFGGRNRRLFITGKEIIPRQLNRQKKIFEKIPKPRGHNFIKNLTFGNSLKNGAKRLQMLP</sequence>
<protein>
    <submittedName>
        <fullName evidence="1">Uncharacterized protein</fullName>
    </submittedName>
</protein>
<proteinExistence type="predicted"/>
<name>A0AA35P4C6_9SAUR</name>
<reference evidence="1" key="1">
    <citation type="submission" date="2022-12" db="EMBL/GenBank/DDBJ databases">
        <authorList>
            <person name="Alioto T."/>
            <person name="Alioto T."/>
            <person name="Gomez Garrido J."/>
        </authorList>
    </citation>
    <scope>NUCLEOTIDE SEQUENCE</scope>
</reference>
<evidence type="ECO:0000313" key="2">
    <source>
        <dbReference type="Proteomes" id="UP001178461"/>
    </source>
</evidence>
<keyword evidence="2" id="KW-1185">Reference proteome</keyword>
<organism evidence="1 2">
    <name type="scientific">Podarcis lilfordi</name>
    <name type="common">Lilford's wall lizard</name>
    <dbReference type="NCBI Taxonomy" id="74358"/>
    <lineage>
        <taxon>Eukaryota</taxon>
        <taxon>Metazoa</taxon>
        <taxon>Chordata</taxon>
        <taxon>Craniata</taxon>
        <taxon>Vertebrata</taxon>
        <taxon>Euteleostomi</taxon>
        <taxon>Lepidosauria</taxon>
        <taxon>Squamata</taxon>
        <taxon>Bifurcata</taxon>
        <taxon>Unidentata</taxon>
        <taxon>Episquamata</taxon>
        <taxon>Laterata</taxon>
        <taxon>Lacertibaenia</taxon>
        <taxon>Lacertidae</taxon>
        <taxon>Podarcis</taxon>
    </lineage>
</organism>
<evidence type="ECO:0000313" key="1">
    <source>
        <dbReference type="EMBL" id="CAI5771848.1"/>
    </source>
</evidence>
<accession>A0AA35P4C6</accession>
<dbReference type="EMBL" id="OX395129">
    <property type="protein sequence ID" value="CAI5771848.1"/>
    <property type="molecule type" value="Genomic_DNA"/>
</dbReference>
<dbReference type="Proteomes" id="UP001178461">
    <property type="component" value="Chromosome 4"/>
</dbReference>